<dbReference type="PANTHER" id="PTHR40260">
    <property type="entry name" value="BLR8190 PROTEIN"/>
    <property type="match status" value="1"/>
</dbReference>
<dbReference type="Proteomes" id="UP001172673">
    <property type="component" value="Unassembled WGS sequence"/>
</dbReference>
<dbReference type="InterPro" id="IPR011008">
    <property type="entry name" value="Dimeric_a/b-barrel"/>
</dbReference>
<sequence length="117" mass="12810">MSDPIACVVAYPSKTKDGTPTKFDMDYYLSTHMGKIITRDWTPFGMKSWSVAIFKPEDSLDGKPPPYIVQATVHWDSVADLKKALAEGSAESGKDVANYTDVYPEIWISKVTGTGGS</sequence>
<protein>
    <recommendedName>
        <fullName evidence="4">EthD domain-containing protein</fullName>
    </recommendedName>
</protein>
<keyword evidence="3" id="KW-1185">Reference proteome</keyword>
<evidence type="ECO:0000313" key="2">
    <source>
        <dbReference type="EMBL" id="KAJ9605922.1"/>
    </source>
</evidence>
<name>A0AA38X363_9EURO</name>
<dbReference type="InterPro" id="IPR009799">
    <property type="entry name" value="EthD_dom"/>
</dbReference>
<dbReference type="NCBIfam" id="TIGR02118">
    <property type="entry name" value="EthD family reductase"/>
    <property type="match status" value="1"/>
</dbReference>
<evidence type="ECO:0000256" key="1">
    <source>
        <dbReference type="ARBA" id="ARBA00005986"/>
    </source>
</evidence>
<reference evidence="2" key="1">
    <citation type="submission" date="2022-10" db="EMBL/GenBank/DDBJ databases">
        <title>Culturing micro-colonial fungi from biological soil crusts in the Mojave desert and describing Neophaeococcomyces mojavensis, and introducing the new genera and species Taxawa tesnikishii.</title>
        <authorList>
            <person name="Kurbessoian T."/>
            <person name="Stajich J.E."/>
        </authorList>
    </citation>
    <scope>NUCLEOTIDE SEQUENCE</scope>
    <source>
        <strain evidence="2">TK_41</strain>
    </source>
</reference>
<dbReference type="Gene3D" id="3.30.70.100">
    <property type="match status" value="1"/>
</dbReference>
<dbReference type="PANTHER" id="PTHR40260:SF2">
    <property type="entry name" value="BLR8190 PROTEIN"/>
    <property type="match status" value="1"/>
</dbReference>
<dbReference type="SUPFAM" id="SSF54909">
    <property type="entry name" value="Dimeric alpha+beta barrel"/>
    <property type="match status" value="1"/>
</dbReference>
<comment type="caution">
    <text evidence="2">The sequence shown here is derived from an EMBL/GenBank/DDBJ whole genome shotgun (WGS) entry which is preliminary data.</text>
</comment>
<comment type="similarity">
    <text evidence="1">Belongs to the tpcK family.</text>
</comment>
<accession>A0AA38X363</accession>
<evidence type="ECO:0008006" key="4">
    <source>
        <dbReference type="Google" id="ProtNLM"/>
    </source>
</evidence>
<dbReference type="EMBL" id="JAPDRK010000015">
    <property type="protein sequence ID" value="KAJ9605922.1"/>
    <property type="molecule type" value="Genomic_DNA"/>
</dbReference>
<evidence type="ECO:0000313" key="3">
    <source>
        <dbReference type="Proteomes" id="UP001172673"/>
    </source>
</evidence>
<proteinExistence type="inferred from homology"/>
<organism evidence="2 3">
    <name type="scientific">Cladophialophora chaetospira</name>
    <dbReference type="NCBI Taxonomy" id="386627"/>
    <lineage>
        <taxon>Eukaryota</taxon>
        <taxon>Fungi</taxon>
        <taxon>Dikarya</taxon>
        <taxon>Ascomycota</taxon>
        <taxon>Pezizomycotina</taxon>
        <taxon>Eurotiomycetes</taxon>
        <taxon>Chaetothyriomycetidae</taxon>
        <taxon>Chaetothyriales</taxon>
        <taxon>Herpotrichiellaceae</taxon>
        <taxon>Cladophialophora</taxon>
    </lineage>
</organism>
<dbReference type="AlphaFoldDB" id="A0AA38X363"/>
<gene>
    <name evidence="2" type="ORF">H2200_009771</name>
</gene>
<dbReference type="GO" id="GO:0016491">
    <property type="term" value="F:oxidoreductase activity"/>
    <property type="evidence" value="ECO:0007669"/>
    <property type="project" value="InterPro"/>
</dbReference>